<evidence type="ECO:0000256" key="2">
    <source>
        <dbReference type="ARBA" id="ARBA00023274"/>
    </source>
</evidence>
<dbReference type="Gene3D" id="3.30.1320.10">
    <property type="match status" value="1"/>
</dbReference>
<keyword evidence="6" id="KW-1185">Reference proteome</keyword>
<dbReference type="AlphaFoldDB" id="G2KNI7"/>
<dbReference type="Proteomes" id="UP000009286">
    <property type="component" value="Chromosome"/>
</dbReference>
<feature type="region of interest" description="Disordered" evidence="4">
    <location>
        <begin position="85"/>
        <end position="146"/>
    </location>
</feature>
<protein>
    <recommendedName>
        <fullName evidence="3">Small ribosomal subunit protein bS16</fullName>
    </recommendedName>
</protein>
<evidence type="ECO:0000256" key="3">
    <source>
        <dbReference type="HAMAP-Rule" id="MF_00385"/>
    </source>
</evidence>
<dbReference type="KEGG" id="mai:MICA_1517"/>
<dbReference type="PANTHER" id="PTHR12919:SF20">
    <property type="entry name" value="SMALL RIBOSOMAL SUBUNIT PROTEIN BS16M"/>
    <property type="match status" value="1"/>
</dbReference>
<dbReference type="PANTHER" id="PTHR12919">
    <property type="entry name" value="30S RIBOSOMAL PROTEIN S16"/>
    <property type="match status" value="1"/>
</dbReference>
<dbReference type="InterPro" id="IPR023803">
    <property type="entry name" value="Ribosomal_bS16_dom_sf"/>
</dbReference>
<dbReference type="GO" id="GO:0015935">
    <property type="term" value="C:small ribosomal subunit"/>
    <property type="evidence" value="ECO:0007669"/>
    <property type="project" value="TreeGrafter"/>
</dbReference>
<dbReference type="OrthoDB" id="9807878at2"/>
<dbReference type="HOGENOM" id="CLU_100590_3_0_5"/>
<dbReference type="Pfam" id="PF00886">
    <property type="entry name" value="Ribosomal_S16"/>
    <property type="match status" value="1"/>
</dbReference>
<dbReference type="eggNOG" id="COG0228">
    <property type="taxonomic scope" value="Bacteria"/>
</dbReference>
<dbReference type="RefSeq" id="WP_014103058.1">
    <property type="nucleotide sequence ID" value="NC_016026.1"/>
</dbReference>
<evidence type="ECO:0000313" key="5">
    <source>
        <dbReference type="EMBL" id="AEP09835.1"/>
    </source>
</evidence>
<name>G2KNI7_MICAA</name>
<organism evidence="5 6">
    <name type="scientific">Micavibrio aeruginosavorus (strain ARL-13)</name>
    <dbReference type="NCBI Taxonomy" id="856793"/>
    <lineage>
        <taxon>Bacteria</taxon>
        <taxon>Pseudomonadati</taxon>
        <taxon>Bdellovibrionota</taxon>
        <taxon>Bdellovibrionia</taxon>
        <taxon>Bdellovibrionales</taxon>
        <taxon>Pseudobdellovibrionaceae</taxon>
        <taxon>Micavibrio</taxon>
    </lineage>
</organism>
<dbReference type="SUPFAM" id="SSF54565">
    <property type="entry name" value="Ribosomal protein S16"/>
    <property type="match status" value="1"/>
</dbReference>
<dbReference type="HAMAP" id="MF_00385">
    <property type="entry name" value="Ribosomal_bS16"/>
    <property type="match status" value="1"/>
</dbReference>
<evidence type="ECO:0000256" key="1">
    <source>
        <dbReference type="ARBA" id="ARBA00022980"/>
    </source>
</evidence>
<gene>
    <name evidence="3 5" type="primary">rpsP</name>
    <name evidence="5" type="ordered locus">MICA_1517</name>
</gene>
<reference evidence="5 6" key="1">
    <citation type="journal article" date="2011" name="BMC Genomics">
        <title>Genomic insights into an obligate epibiotic bacterial predator: Micavibrio aeruginosavorus ARL-13.</title>
        <authorList>
            <person name="Wang Z."/>
            <person name="Kadouri D."/>
            <person name="Wu M."/>
        </authorList>
    </citation>
    <scope>NUCLEOTIDE SEQUENCE [LARGE SCALE GENOMIC DNA]</scope>
    <source>
        <strain evidence="5 6">ARL-13</strain>
    </source>
</reference>
<dbReference type="GO" id="GO:0003735">
    <property type="term" value="F:structural constituent of ribosome"/>
    <property type="evidence" value="ECO:0007669"/>
    <property type="project" value="InterPro"/>
</dbReference>
<dbReference type="GO" id="GO:0006412">
    <property type="term" value="P:translation"/>
    <property type="evidence" value="ECO:0007669"/>
    <property type="project" value="UniProtKB-UniRule"/>
</dbReference>
<accession>G2KNI7</accession>
<dbReference type="NCBIfam" id="TIGR00002">
    <property type="entry name" value="S16"/>
    <property type="match status" value="1"/>
</dbReference>
<keyword evidence="2 3" id="KW-0687">Ribonucleoprotein</keyword>
<sequence>MALKIRMARGGRRHLPSYKIVVADSRAARDGKFIEKLGTYNPLLPSDHAQRLVLNTDRIKHWLGQGAQPSDRVALFLGKAGLIDMPKWNESPKKSAPKAKAQERVREKEAKAAEKAEAEAAAKAEAAAAAAAPKEEAAAEEAPAAE</sequence>
<evidence type="ECO:0000256" key="4">
    <source>
        <dbReference type="SAM" id="MobiDB-lite"/>
    </source>
</evidence>
<comment type="similarity">
    <text evidence="3">Belongs to the bacterial ribosomal protein bS16 family.</text>
</comment>
<dbReference type="STRING" id="856793.MICA_1517"/>
<dbReference type="EMBL" id="CP002382">
    <property type="protein sequence ID" value="AEP09835.1"/>
    <property type="molecule type" value="Genomic_DNA"/>
</dbReference>
<evidence type="ECO:0000313" key="6">
    <source>
        <dbReference type="Proteomes" id="UP000009286"/>
    </source>
</evidence>
<dbReference type="GO" id="GO:0005737">
    <property type="term" value="C:cytoplasm"/>
    <property type="evidence" value="ECO:0007669"/>
    <property type="project" value="UniProtKB-ARBA"/>
</dbReference>
<proteinExistence type="inferred from homology"/>
<feature type="compositionally biased region" description="Basic and acidic residues" evidence="4">
    <location>
        <begin position="100"/>
        <end position="122"/>
    </location>
</feature>
<dbReference type="InterPro" id="IPR000307">
    <property type="entry name" value="Ribosomal_bS16"/>
</dbReference>
<keyword evidence="1 3" id="KW-0689">Ribosomal protein</keyword>
<feature type="compositionally biased region" description="Low complexity" evidence="4">
    <location>
        <begin position="123"/>
        <end position="132"/>
    </location>
</feature>